<sequence>MPVFLRLTNADITDASFWAGLDINRDSTIDARNISDRFQITLTGNSITFTDTNSGAVTTYTDADIGSGSFSEFVQFRGNDADNDVSGSVGLNASGYRGGSGDDTFTDDGNLGGTMRGGAGDDVLQGGSGNNNISGGQGDDILRGGGGNNNILRGGSGDDTLFAEDGGGNLEGGSGDDVIFAGLNTGFVQGGSGDDSLTVPQGSVVNPFSSTGGNVTLPNGRTFTYLNINSVTVACFTAGTPLRTPGGDVPVEALAVGDLVETLDHGARPIRWIGKRSVPGRGELAPVTFLPGSIGNRSQLRVSPQHRVLLNGWRCELMFEAEEVLCAAKHLCDGDQIFSAPCDSVTYYHVMFDAHEVVFADGARLESFYAGDHILEADRETYDEIRALFPELDGITLPRAARPIVKGFEARTLLPLD</sequence>
<evidence type="ECO:0000313" key="5">
    <source>
        <dbReference type="EMBL" id="GFE48614.1"/>
    </source>
</evidence>
<dbReference type="AlphaFoldDB" id="A0A640VLW6"/>
<dbReference type="InterPro" id="IPR050557">
    <property type="entry name" value="RTX_toxin/Mannuronan_C5-epim"/>
</dbReference>
<dbReference type="InterPro" id="IPR001343">
    <property type="entry name" value="Hemolysn_Ca-bd"/>
</dbReference>
<accession>A0A640VLW6</accession>
<evidence type="ECO:0000259" key="4">
    <source>
        <dbReference type="Pfam" id="PF13403"/>
    </source>
</evidence>
<dbReference type="PANTHER" id="PTHR38340:SF1">
    <property type="entry name" value="S-LAYER PROTEIN"/>
    <property type="match status" value="1"/>
</dbReference>
<keyword evidence="6" id="KW-1185">Reference proteome</keyword>
<dbReference type="GO" id="GO:0005509">
    <property type="term" value="F:calcium ion binding"/>
    <property type="evidence" value="ECO:0007669"/>
    <property type="project" value="InterPro"/>
</dbReference>
<organism evidence="5 6">
    <name type="scientific">Roseobacter cerasinus</name>
    <dbReference type="NCBI Taxonomy" id="2602289"/>
    <lineage>
        <taxon>Bacteria</taxon>
        <taxon>Pseudomonadati</taxon>
        <taxon>Pseudomonadota</taxon>
        <taxon>Alphaproteobacteria</taxon>
        <taxon>Rhodobacterales</taxon>
        <taxon>Roseobacteraceae</taxon>
        <taxon>Roseobacter</taxon>
    </lineage>
</organism>
<evidence type="ECO:0000256" key="3">
    <source>
        <dbReference type="SAM" id="MobiDB-lite"/>
    </source>
</evidence>
<evidence type="ECO:0000313" key="6">
    <source>
        <dbReference type="Proteomes" id="UP000436522"/>
    </source>
</evidence>
<dbReference type="EMBL" id="BLIV01000001">
    <property type="protein sequence ID" value="GFE48614.1"/>
    <property type="molecule type" value="Genomic_DNA"/>
</dbReference>
<dbReference type="SUPFAM" id="SSF51294">
    <property type="entry name" value="Hedgehog/intein (Hint) domain"/>
    <property type="match status" value="1"/>
</dbReference>
<dbReference type="InterPro" id="IPR028992">
    <property type="entry name" value="Hedgehog/Intein_dom"/>
</dbReference>
<comment type="subcellular location">
    <subcellularLocation>
        <location evidence="1">Secreted</location>
    </subcellularLocation>
</comment>
<feature type="compositionally biased region" description="Gly residues" evidence="3">
    <location>
        <begin position="135"/>
        <end position="148"/>
    </location>
</feature>
<dbReference type="Pfam" id="PF00353">
    <property type="entry name" value="HemolysinCabind"/>
    <property type="match status" value="2"/>
</dbReference>
<dbReference type="SUPFAM" id="SSF51120">
    <property type="entry name" value="beta-Roll"/>
    <property type="match status" value="1"/>
</dbReference>
<dbReference type="Gene3D" id="2.170.16.10">
    <property type="entry name" value="Hedgehog/Intein (Hint) domain"/>
    <property type="match status" value="1"/>
</dbReference>
<dbReference type="Pfam" id="PF13403">
    <property type="entry name" value="Hint_2"/>
    <property type="match status" value="1"/>
</dbReference>
<keyword evidence="2" id="KW-0964">Secreted</keyword>
<dbReference type="InterPro" id="IPR036844">
    <property type="entry name" value="Hint_dom_sf"/>
</dbReference>
<dbReference type="Proteomes" id="UP000436522">
    <property type="component" value="Unassembled WGS sequence"/>
</dbReference>
<dbReference type="Gene3D" id="2.160.20.160">
    <property type="match status" value="1"/>
</dbReference>
<proteinExistence type="predicted"/>
<dbReference type="RefSeq" id="WP_159974502.1">
    <property type="nucleotide sequence ID" value="NZ_BLIV01000001.1"/>
</dbReference>
<feature type="domain" description="Hedgehog/Intein (Hint)" evidence="4">
    <location>
        <begin position="235"/>
        <end position="371"/>
    </location>
</feature>
<feature type="region of interest" description="Disordered" evidence="3">
    <location>
        <begin position="123"/>
        <end position="150"/>
    </location>
</feature>
<dbReference type="PANTHER" id="PTHR38340">
    <property type="entry name" value="S-LAYER PROTEIN"/>
    <property type="match status" value="1"/>
</dbReference>
<comment type="caution">
    <text evidence="5">The sequence shown here is derived from an EMBL/GenBank/DDBJ whole genome shotgun (WGS) entry which is preliminary data.</text>
</comment>
<dbReference type="PRINTS" id="PR00313">
    <property type="entry name" value="CABNDNGRPT"/>
</dbReference>
<evidence type="ECO:0000256" key="1">
    <source>
        <dbReference type="ARBA" id="ARBA00004613"/>
    </source>
</evidence>
<name>A0A640VLW6_9RHOB</name>
<gene>
    <name evidence="5" type="ORF">So717_03670</name>
</gene>
<dbReference type="OrthoDB" id="6305173at2"/>
<protein>
    <recommendedName>
        <fullName evidence="4">Hedgehog/Intein (Hint) domain-containing protein</fullName>
    </recommendedName>
</protein>
<evidence type="ECO:0000256" key="2">
    <source>
        <dbReference type="ARBA" id="ARBA00022525"/>
    </source>
</evidence>
<reference evidence="5 6" key="1">
    <citation type="submission" date="2019-12" db="EMBL/GenBank/DDBJ databases">
        <title>Roseobacter cerasinus sp. nov., isolated from seawater around aquaculture.</title>
        <authorList>
            <person name="Muramatsu S."/>
            <person name="Takabe Y."/>
            <person name="Mori K."/>
            <person name="Takaichi S."/>
            <person name="Hanada S."/>
        </authorList>
    </citation>
    <scope>NUCLEOTIDE SEQUENCE [LARGE SCALE GENOMIC DNA]</scope>
    <source>
        <strain evidence="5 6">AI77</strain>
    </source>
</reference>
<dbReference type="GO" id="GO:0005576">
    <property type="term" value="C:extracellular region"/>
    <property type="evidence" value="ECO:0007669"/>
    <property type="project" value="UniProtKB-SubCell"/>
</dbReference>
<dbReference type="InterPro" id="IPR011049">
    <property type="entry name" value="Serralysin-like_metalloprot_C"/>
</dbReference>